<evidence type="ECO:0000256" key="1">
    <source>
        <dbReference type="ARBA" id="ARBA00010702"/>
    </source>
</evidence>
<comment type="similarity">
    <text evidence="1">Belongs to the ADP-ribosylglycohydrolase family.</text>
</comment>
<dbReference type="STRING" id="56110.Oscil6304_4832"/>
<dbReference type="RefSeq" id="WP_015150956.1">
    <property type="nucleotide sequence ID" value="NC_019693.1"/>
</dbReference>
<evidence type="ECO:0000256" key="2">
    <source>
        <dbReference type="ARBA" id="ARBA00022801"/>
    </source>
</evidence>
<proteinExistence type="inferred from homology"/>
<dbReference type="GO" id="GO:0046872">
    <property type="term" value="F:metal ion binding"/>
    <property type="evidence" value="ECO:0007669"/>
    <property type="project" value="UniProtKB-KW"/>
</dbReference>
<name>K9TQS5_9CYAN</name>
<accession>K9TQS5</accession>
<evidence type="ECO:0000313" key="4">
    <source>
        <dbReference type="EMBL" id="AFY84339.1"/>
    </source>
</evidence>
<dbReference type="InParanoid" id="K9TQS5"/>
<organism evidence="4 5">
    <name type="scientific">Oscillatoria acuminata PCC 6304</name>
    <dbReference type="NCBI Taxonomy" id="56110"/>
    <lineage>
        <taxon>Bacteria</taxon>
        <taxon>Bacillati</taxon>
        <taxon>Cyanobacteriota</taxon>
        <taxon>Cyanophyceae</taxon>
        <taxon>Oscillatoriophycideae</taxon>
        <taxon>Oscillatoriales</taxon>
        <taxon>Oscillatoriaceae</taxon>
        <taxon>Oscillatoria</taxon>
    </lineage>
</organism>
<dbReference type="PANTHER" id="PTHR16222:SF24">
    <property type="entry name" value="ADP-RIBOSYLHYDROLASE ARH3"/>
    <property type="match status" value="1"/>
</dbReference>
<dbReference type="EMBL" id="CP003607">
    <property type="protein sequence ID" value="AFY84339.1"/>
    <property type="molecule type" value="Genomic_DNA"/>
</dbReference>
<protein>
    <submittedName>
        <fullName evidence="4">ADP-ribosylglycohydrolase</fullName>
    </submittedName>
</protein>
<dbReference type="AlphaFoldDB" id="K9TQS5"/>
<feature type="binding site" evidence="3">
    <location>
        <position position="261"/>
    </location>
    <ligand>
        <name>Mg(2+)</name>
        <dbReference type="ChEBI" id="CHEBI:18420"/>
        <label>1</label>
    </ligand>
</feature>
<feature type="binding site" evidence="3">
    <location>
        <position position="259"/>
    </location>
    <ligand>
        <name>Mg(2+)</name>
        <dbReference type="ChEBI" id="CHEBI:18420"/>
        <label>1</label>
    </ligand>
</feature>
<feature type="binding site" evidence="3">
    <location>
        <position position="49"/>
    </location>
    <ligand>
        <name>Mg(2+)</name>
        <dbReference type="ChEBI" id="CHEBI:18420"/>
        <label>1</label>
    </ligand>
</feature>
<dbReference type="GO" id="GO:0016787">
    <property type="term" value="F:hydrolase activity"/>
    <property type="evidence" value="ECO:0007669"/>
    <property type="project" value="UniProtKB-KW"/>
</dbReference>
<sequence>MLESSSQVLSGLMGVCIGDALGFPVQFISREERVKDPVTGMSRYSLWSDDSSLTFCLAESMCGGFSLEAIAASFIQWSEEGFWTPHGHAFDMGMTTITAIDRLKRGISPVQAGGSSERSNGNGSLMRILPLVFYHQTLEFADLIQRVHEVSCITHAHPRAQMACGIYVSIATQLLAGCDRQSAYLQGIEKIQEIYQTPTYSSELSHFNRVLSGNIADYPMDKIKSSGYVVHTLEAALWSWLNTSSYAEAVLKAVNLGDDTDTTAAVTGGLAGIEYGFAAIPSHWVDEIPRKDDIIDLANRLEFALNSAT</sequence>
<dbReference type="SUPFAM" id="SSF101478">
    <property type="entry name" value="ADP-ribosylglycohydrolase"/>
    <property type="match status" value="1"/>
</dbReference>
<dbReference type="InterPro" id="IPR050792">
    <property type="entry name" value="ADP-ribosylglycohydrolase"/>
</dbReference>
<dbReference type="eggNOG" id="COG1397">
    <property type="taxonomic scope" value="Bacteria"/>
</dbReference>
<keyword evidence="2 4" id="KW-0378">Hydrolase</keyword>
<dbReference type="InterPro" id="IPR036705">
    <property type="entry name" value="Ribosyl_crysJ1_sf"/>
</dbReference>
<gene>
    <name evidence="4" type="ORF">Oscil6304_4832</name>
</gene>
<keyword evidence="3" id="KW-0460">Magnesium</keyword>
<dbReference type="InterPro" id="IPR005502">
    <property type="entry name" value="Ribosyl_crysJ1"/>
</dbReference>
<feature type="binding site" evidence="3">
    <location>
        <position position="262"/>
    </location>
    <ligand>
        <name>Mg(2+)</name>
        <dbReference type="ChEBI" id="CHEBI:18420"/>
        <label>1</label>
    </ligand>
</feature>
<dbReference type="OrthoDB" id="9798107at2"/>
<dbReference type="Proteomes" id="UP000010367">
    <property type="component" value="Chromosome"/>
</dbReference>
<dbReference type="HOGENOM" id="CLU_024566_8_1_3"/>
<dbReference type="Gene3D" id="1.10.4080.10">
    <property type="entry name" value="ADP-ribosylation/Crystallin J1"/>
    <property type="match status" value="1"/>
</dbReference>
<dbReference type="Pfam" id="PF03747">
    <property type="entry name" value="ADP_ribosyl_GH"/>
    <property type="match status" value="1"/>
</dbReference>
<dbReference type="KEGG" id="oac:Oscil6304_4832"/>
<evidence type="ECO:0000313" key="5">
    <source>
        <dbReference type="Proteomes" id="UP000010367"/>
    </source>
</evidence>
<keyword evidence="3" id="KW-0479">Metal-binding</keyword>
<feature type="binding site" evidence="3">
    <location>
        <position position="48"/>
    </location>
    <ligand>
        <name>Mg(2+)</name>
        <dbReference type="ChEBI" id="CHEBI:18420"/>
        <label>1</label>
    </ligand>
</feature>
<dbReference type="PATRIC" id="fig|56110.3.peg.5880"/>
<reference evidence="4 5" key="1">
    <citation type="submission" date="2012-06" db="EMBL/GenBank/DDBJ databases">
        <title>Finished chromosome of genome of Oscillatoria acuminata PCC 6304.</title>
        <authorList>
            <consortium name="US DOE Joint Genome Institute"/>
            <person name="Gugger M."/>
            <person name="Coursin T."/>
            <person name="Rippka R."/>
            <person name="Tandeau De Marsac N."/>
            <person name="Huntemann M."/>
            <person name="Wei C.-L."/>
            <person name="Han J."/>
            <person name="Detter J.C."/>
            <person name="Han C."/>
            <person name="Tapia R."/>
            <person name="Davenport K."/>
            <person name="Daligault H."/>
            <person name="Erkkila T."/>
            <person name="Gu W."/>
            <person name="Munk A.C.C."/>
            <person name="Teshima H."/>
            <person name="Xu Y."/>
            <person name="Chain P."/>
            <person name="Chen A."/>
            <person name="Krypides N."/>
            <person name="Mavromatis K."/>
            <person name="Markowitz V."/>
            <person name="Szeto E."/>
            <person name="Ivanova N."/>
            <person name="Mikhailova N."/>
            <person name="Ovchinnikova G."/>
            <person name="Pagani I."/>
            <person name="Pati A."/>
            <person name="Goodwin L."/>
            <person name="Peters L."/>
            <person name="Pitluck S."/>
            <person name="Woyke T."/>
            <person name="Kerfeld C."/>
        </authorList>
    </citation>
    <scope>NUCLEOTIDE SEQUENCE [LARGE SCALE GENOMIC DNA]</scope>
    <source>
        <strain evidence="4 5">PCC 6304</strain>
    </source>
</reference>
<dbReference type="PANTHER" id="PTHR16222">
    <property type="entry name" value="ADP-RIBOSYLGLYCOHYDROLASE"/>
    <property type="match status" value="1"/>
</dbReference>
<evidence type="ECO:0000256" key="3">
    <source>
        <dbReference type="PIRSR" id="PIRSR605502-1"/>
    </source>
</evidence>
<comment type="cofactor">
    <cofactor evidence="3">
        <name>Mg(2+)</name>
        <dbReference type="ChEBI" id="CHEBI:18420"/>
    </cofactor>
    <text evidence="3">Binds 2 magnesium ions per subunit.</text>
</comment>
<keyword evidence="5" id="KW-1185">Reference proteome</keyword>
<feature type="binding site" evidence="3">
    <location>
        <position position="50"/>
    </location>
    <ligand>
        <name>Mg(2+)</name>
        <dbReference type="ChEBI" id="CHEBI:18420"/>
        <label>1</label>
    </ligand>
</feature>